<gene>
    <name evidence="2" type="ORF">BOTNAR_0689g00030</name>
</gene>
<dbReference type="Proteomes" id="UP000297452">
    <property type="component" value="Unassembled WGS sequence"/>
</dbReference>
<organism evidence="2 3">
    <name type="scientific">Botryotinia narcissicola</name>
    <dbReference type="NCBI Taxonomy" id="278944"/>
    <lineage>
        <taxon>Eukaryota</taxon>
        <taxon>Fungi</taxon>
        <taxon>Dikarya</taxon>
        <taxon>Ascomycota</taxon>
        <taxon>Pezizomycotina</taxon>
        <taxon>Leotiomycetes</taxon>
        <taxon>Helotiales</taxon>
        <taxon>Sclerotiniaceae</taxon>
        <taxon>Botryotinia</taxon>
    </lineage>
</organism>
<sequence length="79" mass="8748">MEATVEPRTSQSPGHTATHQSRACHRRKVNQEIEHITLSIADYSDSLRQTISLFELPNSQSIMSNFDPAACVGPGETKH</sequence>
<name>A0A4Z1H7Z3_9HELO</name>
<evidence type="ECO:0000256" key="1">
    <source>
        <dbReference type="SAM" id="MobiDB-lite"/>
    </source>
</evidence>
<evidence type="ECO:0000313" key="2">
    <source>
        <dbReference type="EMBL" id="TGO45204.1"/>
    </source>
</evidence>
<feature type="compositionally biased region" description="Polar residues" evidence="1">
    <location>
        <begin position="7"/>
        <end position="21"/>
    </location>
</feature>
<dbReference type="AlphaFoldDB" id="A0A4Z1H7Z3"/>
<accession>A0A4Z1H7Z3</accession>
<protein>
    <submittedName>
        <fullName evidence="2">Uncharacterized protein</fullName>
    </submittedName>
</protein>
<proteinExistence type="predicted"/>
<reference evidence="2 3" key="1">
    <citation type="submission" date="2017-12" db="EMBL/GenBank/DDBJ databases">
        <title>Comparative genomics of Botrytis spp.</title>
        <authorList>
            <person name="Valero-Jimenez C.A."/>
            <person name="Tapia P."/>
            <person name="Veloso J."/>
            <person name="Silva-Moreno E."/>
            <person name="Staats M."/>
            <person name="Valdes J.H."/>
            <person name="Van Kan J.A.L."/>
        </authorList>
    </citation>
    <scope>NUCLEOTIDE SEQUENCE [LARGE SCALE GENOMIC DNA]</scope>
    <source>
        <strain evidence="2 3">MUCL2120</strain>
    </source>
</reference>
<comment type="caution">
    <text evidence="2">The sequence shown here is derived from an EMBL/GenBank/DDBJ whole genome shotgun (WGS) entry which is preliminary data.</text>
</comment>
<evidence type="ECO:0000313" key="3">
    <source>
        <dbReference type="Proteomes" id="UP000297452"/>
    </source>
</evidence>
<feature type="region of interest" description="Disordered" evidence="1">
    <location>
        <begin position="1"/>
        <end position="27"/>
    </location>
</feature>
<keyword evidence="3" id="KW-1185">Reference proteome</keyword>
<dbReference type="EMBL" id="PQXJ01000686">
    <property type="protein sequence ID" value="TGO45204.1"/>
    <property type="molecule type" value="Genomic_DNA"/>
</dbReference>